<dbReference type="Proteomes" id="UP000185557">
    <property type="component" value="Unassembled WGS sequence"/>
</dbReference>
<organism evidence="2 3">
    <name type="scientific">Phormidium tenue NIES-30</name>
    <dbReference type="NCBI Taxonomy" id="549789"/>
    <lineage>
        <taxon>Bacteria</taxon>
        <taxon>Bacillati</taxon>
        <taxon>Cyanobacteriota</taxon>
        <taxon>Cyanophyceae</taxon>
        <taxon>Oscillatoriophycideae</taxon>
        <taxon>Oscillatoriales</taxon>
        <taxon>Oscillatoriaceae</taxon>
        <taxon>Phormidium</taxon>
    </lineage>
</organism>
<gene>
    <name evidence="2" type="ORF">NIES30_05565</name>
</gene>
<feature type="domain" description="CopZ zinc binding" evidence="1">
    <location>
        <begin position="17"/>
        <end position="78"/>
    </location>
</feature>
<dbReference type="InterPro" id="IPR041854">
    <property type="entry name" value="BFD-like_2Fe2S-bd_dom_sf"/>
</dbReference>
<evidence type="ECO:0000313" key="3">
    <source>
        <dbReference type="Proteomes" id="UP000185557"/>
    </source>
</evidence>
<dbReference type="OrthoDB" id="95698at2"/>
<dbReference type="NCBIfam" id="NF047645">
    <property type="entry name" value="CopZ_Nterm_CC"/>
    <property type="match status" value="1"/>
</dbReference>
<dbReference type="Pfam" id="PF18423">
    <property type="entry name" value="zf_CopZ"/>
    <property type="match status" value="1"/>
</dbReference>
<dbReference type="STRING" id="549789.NIES30_05565"/>
<dbReference type="Gene3D" id="2.20.25.270">
    <property type="match status" value="1"/>
</dbReference>
<sequence length="153" mass="16557">MSDCCTDPLTTAVQSHQHCPRNGAKGKPVPLITLKSLLVPGALAQLNAQQSYRFCASSDCPVVYFGADGQTFEIDRLKVPVFAKDPGPEVPVCYCFDWRRHQLQDPANRHAPDDIAAHIQAKCCGCEVNNPQGRCCLADVQSAIAVSSELSSK</sequence>
<dbReference type="Gene3D" id="1.10.10.1100">
    <property type="entry name" value="BFD-like [2Fe-2S]-binding domain"/>
    <property type="match status" value="1"/>
</dbReference>
<protein>
    <recommendedName>
        <fullName evidence="1">CopZ zinc binding domain-containing protein</fullName>
    </recommendedName>
</protein>
<keyword evidence="3" id="KW-1185">Reference proteome</keyword>
<dbReference type="EMBL" id="MRCG01000002">
    <property type="protein sequence ID" value="OKH50165.1"/>
    <property type="molecule type" value="Genomic_DNA"/>
</dbReference>
<dbReference type="AlphaFoldDB" id="A0A1U7J9N4"/>
<evidence type="ECO:0000313" key="2">
    <source>
        <dbReference type="EMBL" id="OKH50165.1"/>
    </source>
</evidence>
<dbReference type="InterPro" id="IPR040890">
    <property type="entry name" value="Znf_CopZ"/>
</dbReference>
<evidence type="ECO:0000259" key="1">
    <source>
        <dbReference type="Pfam" id="PF18423"/>
    </source>
</evidence>
<reference evidence="2 3" key="1">
    <citation type="submission" date="2016-11" db="EMBL/GenBank/DDBJ databases">
        <title>Draft Genome Sequences of Nine Cyanobacterial Strains from Diverse Habitats.</title>
        <authorList>
            <person name="Zhu T."/>
            <person name="Hou S."/>
            <person name="Lu X."/>
            <person name="Hess W.R."/>
        </authorList>
    </citation>
    <scope>NUCLEOTIDE SEQUENCE [LARGE SCALE GENOMIC DNA]</scope>
    <source>
        <strain evidence="2 3">NIES-30</strain>
    </source>
</reference>
<comment type="caution">
    <text evidence="2">The sequence shown here is derived from an EMBL/GenBank/DDBJ whole genome shotgun (WGS) entry which is preliminary data.</text>
</comment>
<dbReference type="RefSeq" id="WP_073607405.1">
    <property type="nucleotide sequence ID" value="NZ_MRCG01000002.1"/>
</dbReference>
<dbReference type="CDD" id="cd10141">
    <property type="entry name" value="CopZ-like_Fer2_BFD-like"/>
    <property type="match status" value="1"/>
</dbReference>
<proteinExistence type="predicted"/>
<accession>A0A1U7J9N4</accession>
<name>A0A1U7J9N4_9CYAN</name>